<proteinExistence type="predicted"/>
<comment type="caution">
    <text evidence="1">The sequence shown here is derived from an EMBL/GenBank/DDBJ whole genome shotgun (WGS) entry which is preliminary data.</text>
</comment>
<sequence length="68" mass="7814">MKSKLVFIIGMGTDCKSALSGIMGSSNLAQYNYRGGVLSQWILQHQYGYKPFNDYLTYVVKMKKVWKK</sequence>
<evidence type="ECO:0000313" key="1">
    <source>
        <dbReference type="EMBL" id="MDR7212235.1"/>
    </source>
</evidence>
<gene>
    <name evidence="1" type="ORF">J2W48_004192</name>
</gene>
<organism evidence="1 2">
    <name type="scientific">Flavobacterium piscis</name>
    <dbReference type="NCBI Taxonomy" id="1114874"/>
    <lineage>
        <taxon>Bacteria</taxon>
        <taxon>Pseudomonadati</taxon>
        <taxon>Bacteroidota</taxon>
        <taxon>Flavobacteriia</taxon>
        <taxon>Flavobacteriales</taxon>
        <taxon>Flavobacteriaceae</taxon>
        <taxon>Flavobacterium</taxon>
    </lineage>
</organism>
<dbReference type="Proteomes" id="UP001269081">
    <property type="component" value="Unassembled WGS sequence"/>
</dbReference>
<reference evidence="1 2" key="1">
    <citation type="submission" date="2023-07" db="EMBL/GenBank/DDBJ databases">
        <title>Sorghum-associated microbial communities from plants grown in Nebraska, USA.</title>
        <authorList>
            <person name="Schachtman D."/>
        </authorList>
    </citation>
    <scope>NUCLEOTIDE SEQUENCE [LARGE SCALE GENOMIC DNA]</scope>
    <source>
        <strain evidence="1 2">4129</strain>
    </source>
</reference>
<dbReference type="EMBL" id="JAVDWQ010000020">
    <property type="protein sequence ID" value="MDR7212235.1"/>
    <property type="molecule type" value="Genomic_DNA"/>
</dbReference>
<accession>A0ABU1YDC4</accession>
<keyword evidence="2" id="KW-1185">Reference proteome</keyword>
<protein>
    <submittedName>
        <fullName evidence="1">Uncharacterized protein</fullName>
    </submittedName>
</protein>
<evidence type="ECO:0000313" key="2">
    <source>
        <dbReference type="Proteomes" id="UP001269081"/>
    </source>
</evidence>
<name>A0ABU1YDC4_9FLAO</name>